<keyword evidence="2" id="KW-1185">Reference proteome</keyword>
<reference evidence="1 2" key="1">
    <citation type="submission" date="2024-01" db="EMBL/GenBank/DDBJ databases">
        <title>The genomes of 5 underutilized Papilionoideae crops provide insights into root nodulation and disease resistanc.</title>
        <authorList>
            <person name="Jiang F."/>
        </authorList>
    </citation>
    <scope>NUCLEOTIDE SEQUENCE [LARGE SCALE GENOMIC DNA]</scope>
    <source>
        <strain evidence="1">LVBAO_FW01</strain>
        <tissue evidence="1">Leaves</tissue>
    </source>
</reference>
<dbReference type="Proteomes" id="UP001367508">
    <property type="component" value="Unassembled WGS sequence"/>
</dbReference>
<protein>
    <submittedName>
        <fullName evidence="1">Uncharacterized protein</fullName>
    </submittedName>
</protein>
<gene>
    <name evidence="1" type="ORF">VNO77_19185</name>
</gene>
<sequence length="215" mass="24534">MILPTTHMFLLLYKNYSSDDDQNEEANIQPSLQRSTKGRSRYRCSELEIPEKKGEVQAERRRSWSSQASIRILCCFQDIANVHQSSQISIGEDLVRHRIQVSALRLNLNCMTSAFDDRSRFSPLGKMKRRIDAKTQIQIPFGKLEAWPLVEEMDVQAATSFSSLVSEVEIIKQRREAARSPVPHQTGVRFMESVARVVGKVARERAMGRDPSSSH</sequence>
<organism evidence="1 2">
    <name type="scientific">Canavalia gladiata</name>
    <name type="common">Sword bean</name>
    <name type="synonym">Dolichos gladiatus</name>
    <dbReference type="NCBI Taxonomy" id="3824"/>
    <lineage>
        <taxon>Eukaryota</taxon>
        <taxon>Viridiplantae</taxon>
        <taxon>Streptophyta</taxon>
        <taxon>Embryophyta</taxon>
        <taxon>Tracheophyta</taxon>
        <taxon>Spermatophyta</taxon>
        <taxon>Magnoliopsida</taxon>
        <taxon>eudicotyledons</taxon>
        <taxon>Gunneridae</taxon>
        <taxon>Pentapetalae</taxon>
        <taxon>rosids</taxon>
        <taxon>fabids</taxon>
        <taxon>Fabales</taxon>
        <taxon>Fabaceae</taxon>
        <taxon>Papilionoideae</taxon>
        <taxon>50 kb inversion clade</taxon>
        <taxon>NPAAA clade</taxon>
        <taxon>indigoferoid/millettioid clade</taxon>
        <taxon>Phaseoleae</taxon>
        <taxon>Canavalia</taxon>
    </lineage>
</organism>
<name>A0AAN9QIA3_CANGL</name>
<comment type="caution">
    <text evidence="1">The sequence shown here is derived from an EMBL/GenBank/DDBJ whole genome shotgun (WGS) entry which is preliminary data.</text>
</comment>
<dbReference type="EMBL" id="JAYMYQ010000004">
    <property type="protein sequence ID" value="KAK7338570.1"/>
    <property type="molecule type" value="Genomic_DNA"/>
</dbReference>
<accession>A0AAN9QIA3</accession>
<evidence type="ECO:0000313" key="1">
    <source>
        <dbReference type="EMBL" id="KAK7338570.1"/>
    </source>
</evidence>
<evidence type="ECO:0000313" key="2">
    <source>
        <dbReference type="Proteomes" id="UP001367508"/>
    </source>
</evidence>
<proteinExistence type="predicted"/>
<dbReference type="AlphaFoldDB" id="A0AAN9QIA3"/>